<sequence>MIAIAAVLVAAPLPAATIAFTGGTVALGDGSAPIANGTVVIANGRVVSAGANAAVPAGAQVVDVHGKWVTPGLIGALTSIGIQDVEGVSETNDTRSKNSPFSAAIDVSDAIDMTSQTIGVERSGGVVRAFTAADASNTIFGGQGAFVSLASMAEPVIKARLFQYAELGEDSMRSGGGTRPAAHALLRAALAAAKNPALASDLSKDALITRADAAALLPVVEGRMPLLVHVERASDIRQVLRLKQDYPALKLVLVGVTEGWMVAPAIAAAHVPVIAAALVDLPESFESLAATQSNVGRMIKAGVQVALSTIDVTGGGPQQRNLTQFAGNLVALTKVPGASGLDWGTAFATITSKPAAVMGLPDYGTLKPGAHADVVVWDGDPLELSSAPVAMFIDGVQQPITSRQTRLRDRYAHPGEGALPKAYER</sequence>
<dbReference type="Proteomes" id="UP000727456">
    <property type="component" value="Unassembled WGS sequence"/>
</dbReference>
<dbReference type="RefSeq" id="WP_243843332.1">
    <property type="nucleotide sequence ID" value="NZ_JAAOZC010000003.1"/>
</dbReference>
<name>A0ABX0TQL0_9SPHN</name>
<dbReference type="InterPro" id="IPR013108">
    <property type="entry name" value="Amidohydro_3"/>
</dbReference>
<dbReference type="EMBL" id="JAAOZC010000003">
    <property type="protein sequence ID" value="NIJ07813.1"/>
    <property type="molecule type" value="Genomic_DNA"/>
</dbReference>
<dbReference type="PANTHER" id="PTHR43135:SF3">
    <property type="entry name" value="ALPHA-D-RIBOSE 1-METHYLPHOSPHONATE 5-TRIPHOSPHATE DIPHOSPHATASE"/>
    <property type="match status" value="1"/>
</dbReference>
<evidence type="ECO:0000256" key="1">
    <source>
        <dbReference type="ARBA" id="ARBA00010518"/>
    </source>
</evidence>
<feature type="active site" evidence="2">
    <location>
        <position position="24"/>
    </location>
</feature>
<feature type="domain" description="Amidohydrolase 3" evidence="4">
    <location>
        <begin position="293"/>
        <end position="386"/>
    </location>
</feature>
<evidence type="ECO:0000259" key="4">
    <source>
        <dbReference type="Pfam" id="PF07969"/>
    </source>
</evidence>
<dbReference type="PROSITE" id="PS00144">
    <property type="entry name" value="ASN_GLN_ASE_1"/>
    <property type="match status" value="1"/>
</dbReference>
<feature type="chain" id="PRO_5046835903" evidence="3">
    <location>
        <begin position="22"/>
        <end position="425"/>
    </location>
</feature>
<dbReference type="SUPFAM" id="SSF51338">
    <property type="entry name" value="Composite domain of metallo-dependent hydrolases"/>
    <property type="match status" value="1"/>
</dbReference>
<evidence type="ECO:0000256" key="2">
    <source>
        <dbReference type="PROSITE-ProRule" id="PRU10099"/>
    </source>
</evidence>
<reference evidence="5 6" key="1">
    <citation type="submission" date="2020-03" db="EMBL/GenBank/DDBJ databases">
        <title>Genomic Encyclopedia of Type Strains, Phase III (KMG-III): the genomes of soil and plant-associated and newly described type strains.</title>
        <authorList>
            <person name="Whitman W."/>
        </authorList>
    </citation>
    <scope>NUCLEOTIDE SEQUENCE [LARGE SCALE GENOMIC DNA]</scope>
    <source>
        <strain evidence="5 6">CECT 8804</strain>
    </source>
</reference>
<proteinExistence type="inferred from homology"/>
<evidence type="ECO:0000313" key="5">
    <source>
        <dbReference type="EMBL" id="NIJ07813.1"/>
    </source>
</evidence>
<evidence type="ECO:0000256" key="3">
    <source>
        <dbReference type="SAM" id="SignalP"/>
    </source>
</evidence>
<dbReference type="InterPro" id="IPR051781">
    <property type="entry name" value="Metallo-dep_Hydrolase"/>
</dbReference>
<dbReference type="SUPFAM" id="SSF51556">
    <property type="entry name" value="Metallo-dependent hydrolases"/>
    <property type="match status" value="1"/>
</dbReference>
<dbReference type="Gene3D" id="2.30.40.10">
    <property type="entry name" value="Urease, subunit C, domain 1"/>
    <property type="match status" value="1"/>
</dbReference>
<keyword evidence="3" id="KW-0732">Signal</keyword>
<comment type="caution">
    <text evidence="5">The sequence shown here is derived from an EMBL/GenBank/DDBJ whole genome shotgun (WGS) entry which is preliminary data.</text>
</comment>
<feature type="signal peptide" evidence="3">
    <location>
        <begin position="1"/>
        <end position="21"/>
    </location>
</feature>
<evidence type="ECO:0000313" key="6">
    <source>
        <dbReference type="Proteomes" id="UP000727456"/>
    </source>
</evidence>
<comment type="similarity">
    <text evidence="1">Belongs to the asparaginase 1 family.</text>
</comment>
<gene>
    <name evidence="5" type="ORF">FHS31_001423</name>
</gene>
<dbReference type="InterPro" id="IPR011059">
    <property type="entry name" value="Metal-dep_hydrolase_composite"/>
</dbReference>
<dbReference type="InterPro" id="IPR032466">
    <property type="entry name" value="Metal_Hydrolase"/>
</dbReference>
<protein>
    <submittedName>
        <fullName evidence="5">Imidazolonepropionase-like amidohydrolase</fullName>
    </submittedName>
</protein>
<accession>A0ABX0TQL0</accession>
<keyword evidence="6" id="KW-1185">Reference proteome</keyword>
<organism evidence="5 6">
    <name type="scientific">Sphingomonas vulcanisoli</name>
    <dbReference type="NCBI Taxonomy" id="1658060"/>
    <lineage>
        <taxon>Bacteria</taxon>
        <taxon>Pseudomonadati</taxon>
        <taxon>Pseudomonadota</taxon>
        <taxon>Alphaproteobacteria</taxon>
        <taxon>Sphingomonadales</taxon>
        <taxon>Sphingomonadaceae</taxon>
        <taxon>Sphingomonas</taxon>
    </lineage>
</organism>
<dbReference type="Pfam" id="PF07969">
    <property type="entry name" value="Amidohydro_3"/>
    <property type="match status" value="1"/>
</dbReference>
<dbReference type="InterPro" id="IPR020827">
    <property type="entry name" value="Asparaginase/glutaminase_AS1"/>
</dbReference>
<dbReference type="Gene3D" id="3.20.20.140">
    <property type="entry name" value="Metal-dependent hydrolases"/>
    <property type="match status" value="1"/>
</dbReference>
<dbReference type="PANTHER" id="PTHR43135">
    <property type="entry name" value="ALPHA-D-RIBOSE 1-METHYLPHOSPHONATE 5-TRIPHOSPHATE DIPHOSPHATASE"/>
    <property type="match status" value="1"/>
</dbReference>